<feature type="region of interest" description="Disordered" evidence="2">
    <location>
        <begin position="199"/>
        <end position="251"/>
    </location>
</feature>
<feature type="coiled-coil region" evidence="1">
    <location>
        <begin position="335"/>
        <end position="362"/>
    </location>
</feature>
<feature type="transmembrane region" description="Helical" evidence="3">
    <location>
        <begin position="470"/>
        <end position="490"/>
    </location>
</feature>
<evidence type="ECO:0000256" key="2">
    <source>
        <dbReference type="SAM" id="MobiDB-lite"/>
    </source>
</evidence>
<dbReference type="STRING" id="1661398.A0A482VZB1"/>
<feature type="compositionally biased region" description="Low complexity" evidence="2">
    <location>
        <begin position="228"/>
        <end position="244"/>
    </location>
</feature>
<keyword evidence="3" id="KW-1133">Transmembrane helix</keyword>
<keyword evidence="3" id="KW-0812">Transmembrane</keyword>
<organism evidence="4 5">
    <name type="scientific">Asbolus verrucosus</name>
    <name type="common">Desert ironclad beetle</name>
    <dbReference type="NCBI Taxonomy" id="1661398"/>
    <lineage>
        <taxon>Eukaryota</taxon>
        <taxon>Metazoa</taxon>
        <taxon>Ecdysozoa</taxon>
        <taxon>Arthropoda</taxon>
        <taxon>Hexapoda</taxon>
        <taxon>Insecta</taxon>
        <taxon>Pterygota</taxon>
        <taxon>Neoptera</taxon>
        <taxon>Endopterygota</taxon>
        <taxon>Coleoptera</taxon>
        <taxon>Polyphaga</taxon>
        <taxon>Cucujiformia</taxon>
        <taxon>Tenebrionidae</taxon>
        <taxon>Pimeliinae</taxon>
        <taxon>Asbolus</taxon>
    </lineage>
</organism>
<comment type="caution">
    <text evidence="4">The sequence shown here is derived from an EMBL/GenBank/DDBJ whole genome shotgun (WGS) entry which is preliminary data.</text>
</comment>
<accession>A0A482VZB1</accession>
<dbReference type="OrthoDB" id="8197317at2759"/>
<evidence type="ECO:0000313" key="5">
    <source>
        <dbReference type="Proteomes" id="UP000292052"/>
    </source>
</evidence>
<evidence type="ECO:0000256" key="1">
    <source>
        <dbReference type="SAM" id="Coils"/>
    </source>
</evidence>
<feature type="region of interest" description="Disordered" evidence="2">
    <location>
        <begin position="64"/>
        <end position="98"/>
    </location>
</feature>
<sequence>MDNNYQSEQLEEGEIVDDDDLEAISDNSIIDSTFDSDVSSCRDLKGKLKEAIRISGIEGTHKNTLETRLKGMGGIGNNNKSATSAPEPTPQVDNDSDKIDDNELEKLRIEALKTAVLNKFQRRKKKKALLEEQKEEMKPLGTQENKENDTPKKEHSVVNNSHTEKVETKAPVIDLEEDEDVLRASLLAGLAKKITRVQPTNENSVKTKPVAPKLPVQTASVLPKRPVNHFNNSNNINKNKVVQNRPKPQVKPLIININDDSDSEEESKQKPADPPQKLTDLKVITNSVEKFLKEQRAKFETETKKRFQIVNTVKNKTILEKSAVKLLPKSQQIEYQQLLKRLKNAERKKRAKKIALQKLKLATAQKPPQIIEPTTADQVTIELCPKQTTVEVISTAETAPTPKVEVIVKPVVEVKSSAEDTSKSDSNSASSEQPSKGSDSSERKKGGITNELTTLQKTLKEIKMQKNGRYYYCFMIYPIYLVMKVTIHFLI</sequence>
<keyword evidence="1" id="KW-0175">Coiled coil</keyword>
<gene>
    <name evidence="4" type="ORF">BDFB_009054</name>
</gene>
<dbReference type="AlphaFoldDB" id="A0A482VZB1"/>
<dbReference type="Proteomes" id="UP000292052">
    <property type="component" value="Unassembled WGS sequence"/>
</dbReference>
<keyword evidence="3" id="KW-0472">Membrane</keyword>
<feature type="region of interest" description="Disordered" evidence="2">
    <location>
        <begin position="130"/>
        <end position="165"/>
    </location>
</feature>
<evidence type="ECO:0000313" key="4">
    <source>
        <dbReference type="EMBL" id="RZC38104.1"/>
    </source>
</evidence>
<evidence type="ECO:0000256" key="3">
    <source>
        <dbReference type="SAM" id="Phobius"/>
    </source>
</evidence>
<feature type="region of interest" description="Disordered" evidence="2">
    <location>
        <begin position="417"/>
        <end position="449"/>
    </location>
</feature>
<proteinExistence type="predicted"/>
<feature type="compositionally biased region" description="Polar residues" evidence="2">
    <location>
        <begin position="77"/>
        <end position="86"/>
    </location>
</feature>
<name>A0A482VZB1_ASBVE</name>
<reference evidence="4 5" key="1">
    <citation type="submission" date="2017-03" db="EMBL/GenBank/DDBJ databases">
        <title>Genome of the blue death feigning beetle - Asbolus verrucosus.</title>
        <authorList>
            <person name="Rider S.D."/>
        </authorList>
    </citation>
    <scope>NUCLEOTIDE SEQUENCE [LARGE SCALE GENOMIC DNA]</scope>
    <source>
        <strain evidence="4">Butters</strain>
        <tissue evidence="4">Head and leg muscle</tissue>
    </source>
</reference>
<protein>
    <submittedName>
        <fullName evidence="4">Uncharacterized protein</fullName>
    </submittedName>
</protein>
<dbReference type="EMBL" id="QDEB01046384">
    <property type="protein sequence ID" value="RZC38104.1"/>
    <property type="molecule type" value="Genomic_DNA"/>
</dbReference>
<keyword evidence="5" id="KW-1185">Reference proteome</keyword>